<evidence type="ECO:0000259" key="6">
    <source>
        <dbReference type="Pfam" id="PF04545"/>
    </source>
</evidence>
<evidence type="ECO:0000259" key="5">
    <source>
        <dbReference type="Pfam" id="PF04198"/>
    </source>
</evidence>
<reference evidence="7" key="1">
    <citation type="submission" date="2019-04" db="EMBL/GenBank/DDBJ databases">
        <title>Evolution of Biomass-Degrading Anaerobic Consortia Revealed by Metagenomics.</title>
        <authorList>
            <person name="Peng X."/>
        </authorList>
    </citation>
    <scope>NUCLEOTIDE SEQUENCE</scope>
    <source>
        <strain evidence="7">SIG551</strain>
    </source>
</reference>
<dbReference type="InterPro" id="IPR036388">
    <property type="entry name" value="WH-like_DNA-bd_sf"/>
</dbReference>
<sequence>MNYEDVLVVKTAWYYYVESMTQQKISERLGISRMRVIKLLEKARQDGVIQFKIHQDGVQRMELERQLSETWNLKDTFIVPTPPDAADVNKTVAQAASMYVSDRITEHSFINMGYGDTLSRVLNHLATLSEFPVSVVSLTGGVNYYLPNTQSHIFNAKLYLLPAPLLVSSPEMVKAMMQEPSVTEIMRMVRLASMTLIGIGGMADNATILTNGIVSKNDFFYLSMRGAVGDVLSHFIDKNGNPVHTGIEDRLISTPLDTLRQLDNVVGVAAGHDKVEPIRAALRGKYLDILITDEETAQALIDGEAEE</sequence>
<dbReference type="Gene3D" id="1.10.10.10">
    <property type="entry name" value="Winged helix-like DNA-binding domain superfamily/Winged helix DNA-binding domain"/>
    <property type="match status" value="1"/>
</dbReference>
<feature type="domain" description="RNA polymerase sigma-70 region 4" evidence="6">
    <location>
        <begin position="15"/>
        <end position="45"/>
    </location>
</feature>
<accession>A0A928KQY6</accession>
<gene>
    <name evidence="7" type="ORF">E7512_02955</name>
</gene>
<dbReference type="Pfam" id="PF04198">
    <property type="entry name" value="Sugar-bind"/>
    <property type="match status" value="1"/>
</dbReference>
<dbReference type="InterPro" id="IPR051054">
    <property type="entry name" value="SorC_transcr_regulators"/>
</dbReference>
<protein>
    <submittedName>
        <fullName evidence="7">Sugar-binding transcriptional regulator</fullName>
    </submittedName>
</protein>
<dbReference type="SUPFAM" id="SSF100950">
    <property type="entry name" value="NagB/RpiA/CoA transferase-like"/>
    <property type="match status" value="1"/>
</dbReference>
<dbReference type="Gene3D" id="3.40.50.1360">
    <property type="match status" value="1"/>
</dbReference>
<evidence type="ECO:0000256" key="1">
    <source>
        <dbReference type="ARBA" id="ARBA00010466"/>
    </source>
</evidence>
<evidence type="ECO:0000313" key="8">
    <source>
        <dbReference type="Proteomes" id="UP000754750"/>
    </source>
</evidence>
<dbReference type="GO" id="GO:0003677">
    <property type="term" value="F:DNA binding"/>
    <property type="evidence" value="ECO:0007669"/>
    <property type="project" value="UniProtKB-KW"/>
</dbReference>
<evidence type="ECO:0000256" key="3">
    <source>
        <dbReference type="ARBA" id="ARBA00023125"/>
    </source>
</evidence>
<feature type="domain" description="Sugar-binding" evidence="5">
    <location>
        <begin position="60"/>
        <end position="301"/>
    </location>
</feature>
<dbReference type="EMBL" id="SVNY01000001">
    <property type="protein sequence ID" value="MBE6832534.1"/>
    <property type="molecule type" value="Genomic_DNA"/>
</dbReference>
<evidence type="ECO:0000256" key="2">
    <source>
        <dbReference type="ARBA" id="ARBA00023015"/>
    </source>
</evidence>
<keyword evidence="4" id="KW-0804">Transcription</keyword>
<name>A0A928KQY6_9FIRM</name>
<dbReference type="InterPro" id="IPR037171">
    <property type="entry name" value="NagB/RpiA_transferase-like"/>
</dbReference>
<dbReference type="Pfam" id="PF04545">
    <property type="entry name" value="Sigma70_r4"/>
    <property type="match status" value="1"/>
</dbReference>
<dbReference type="AlphaFoldDB" id="A0A928KQY6"/>
<dbReference type="InterPro" id="IPR007630">
    <property type="entry name" value="RNA_pol_sigma70_r4"/>
</dbReference>
<dbReference type="GO" id="GO:0006352">
    <property type="term" value="P:DNA-templated transcription initiation"/>
    <property type="evidence" value="ECO:0007669"/>
    <property type="project" value="InterPro"/>
</dbReference>
<dbReference type="PANTHER" id="PTHR34294">
    <property type="entry name" value="TRANSCRIPTIONAL REGULATOR-RELATED"/>
    <property type="match status" value="1"/>
</dbReference>
<dbReference type="GO" id="GO:0030246">
    <property type="term" value="F:carbohydrate binding"/>
    <property type="evidence" value="ECO:0007669"/>
    <property type="project" value="InterPro"/>
</dbReference>
<evidence type="ECO:0000256" key="4">
    <source>
        <dbReference type="ARBA" id="ARBA00023163"/>
    </source>
</evidence>
<keyword evidence="2" id="KW-0805">Transcription regulation</keyword>
<dbReference type="Proteomes" id="UP000754750">
    <property type="component" value="Unassembled WGS sequence"/>
</dbReference>
<dbReference type="GO" id="GO:0003700">
    <property type="term" value="F:DNA-binding transcription factor activity"/>
    <property type="evidence" value="ECO:0007669"/>
    <property type="project" value="InterPro"/>
</dbReference>
<comment type="similarity">
    <text evidence="1">Belongs to the SorC transcriptional regulatory family.</text>
</comment>
<dbReference type="PANTHER" id="PTHR34294:SF1">
    <property type="entry name" value="TRANSCRIPTIONAL REGULATOR LSRR"/>
    <property type="match status" value="1"/>
</dbReference>
<keyword evidence="3" id="KW-0238">DNA-binding</keyword>
<proteinExistence type="inferred from homology"/>
<organism evidence="7 8">
    <name type="scientific">Faecalispora sporosphaeroides</name>
    <dbReference type="NCBI Taxonomy" id="1549"/>
    <lineage>
        <taxon>Bacteria</taxon>
        <taxon>Bacillati</taxon>
        <taxon>Bacillota</taxon>
        <taxon>Clostridia</taxon>
        <taxon>Eubacteriales</taxon>
        <taxon>Oscillospiraceae</taxon>
        <taxon>Faecalispora</taxon>
    </lineage>
</organism>
<dbReference type="InterPro" id="IPR007324">
    <property type="entry name" value="Sugar-bd_dom_put"/>
</dbReference>
<comment type="caution">
    <text evidence="7">The sequence shown here is derived from an EMBL/GenBank/DDBJ whole genome shotgun (WGS) entry which is preliminary data.</text>
</comment>
<evidence type="ECO:0000313" key="7">
    <source>
        <dbReference type="EMBL" id="MBE6832534.1"/>
    </source>
</evidence>